<evidence type="ECO:0000256" key="6">
    <source>
        <dbReference type="SAM" id="MobiDB-lite"/>
    </source>
</evidence>
<evidence type="ECO:0000256" key="4">
    <source>
        <dbReference type="ARBA" id="ARBA00023242"/>
    </source>
</evidence>
<dbReference type="PANTHER" id="PTHR14211">
    <property type="entry name" value="GLIOMA SUPPRESSOR CANDIDATE REGION GENE 2"/>
    <property type="match status" value="1"/>
</dbReference>
<keyword evidence="3 5" id="KW-0690">Ribosome biogenesis</keyword>
<evidence type="ECO:0000313" key="8">
    <source>
        <dbReference type="Proteomes" id="UP000663879"/>
    </source>
</evidence>
<proteinExistence type="inferred from homology"/>
<dbReference type="Proteomes" id="UP000663879">
    <property type="component" value="Unassembled WGS sequence"/>
</dbReference>
<comment type="similarity">
    <text evidence="1 5">Belongs to the NOP53 family.</text>
</comment>
<dbReference type="OrthoDB" id="5072at2759"/>
<organism evidence="7 8">
    <name type="scientific">Brachionus calyciflorus</name>
    <dbReference type="NCBI Taxonomy" id="104777"/>
    <lineage>
        <taxon>Eukaryota</taxon>
        <taxon>Metazoa</taxon>
        <taxon>Spiralia</taxon>
        <taxon>Gnathifera</taxon>
        <taxon>Rotifera</taxon>
        <taxon>Eurotatoria</taxon>
        <taxon>Monogononta</taxon>
        <taxon>Pseudotrocha</taxon>
        <taxon>Ploima</taxon>
        <taxon>Brachionidae</taxon>
        <taxon>Brachionus</taxon>
    </lineage>
</organism>
<name>A0A813P6T0_9BILA</name>
<dbReference type="InterPro" id="IPR011687">
    <property type="entry name" value="Nop53/GLTSCR2"/>
</dbReference>
<comment type="function">
    <text evidence="5">May play a role in ribosome biogenesis.</text>
</comment>
<feature type="compositionally biased region" description="Basic and acidic residues" evidence="6">
    <location>
        <begin position="9"/>
        <end position="18"/>
    </location>
</feature>
<feature type="region of interest" description="Disordered" evidence="6">
    <location>
        <begin position="1"/>
        <end position="32"/>
    </location>
</feature>
<feature type="compositionally biased region" description="Basic and acidic residues" evidence="6">
    <location>
        <begin position="346"/>
        <end position="362"/>
    </location>
</feature>
<dbReference type="GO" id="GO:0000027">
    <property type="term" value="P:ribosomal large subunit assembly"/>
    <property type="evidence" value="ECO:0007669"/>
    <property type="project" value="UniProtKB-UniRule"/>
</dbReference>
<evidence type="ECO:0000256" key="2">
    <source>
        <dbReference type="ARBA" id="ARBA00018339"/>
    </source>
</evidence>
<comment type="caution">
    <text evidence="7">The sequence shown here is derived from an EMBL/GenBank/DDBJ whole genome shotgun (WGS) entry which is preliminary data.</text>
</comment>
<dbReference type="Pfam" id="PF07767">
    <property type="entry name" value="Nop53"/>
    <property type="match status" value="1"/>
</dbReference>
<keyword evidence="4 5" id="KW-0539">Nucleus</keyword>
<dbReference type="PIRSF" id="PIRSF017302">
    <property type="entry name" value="Gltscr2"/>
    <property type="match status" value="1"/>
</dbReference>
<dbReference type="GO" id="GO:0005654">
    <property type="term" value="C:nucleoplasm"/>
    <property type="evidence" value="ECO:0007669"/>
    <property type="project" value="UniProtKB-SubCell"/>
</dbReference>
<comment type="subcellular location">
    <subcellularLocation>
        <location evidence="5">Nucleus</location>
        <location evidence="5">Nucleolus</location>
    </subcellularLocation>
    <subcellularLocation>
        <location evidence="5">Nucleus</location>
        <location evidence="5">Nucleoplasm</location>
    </subcellularLocation>
</comment>
<dbReference type="AlphaFoldDB" id="A0A813P6T0"/>
<keyword evidence="8" id="KW-1185">Reference proteome</keyword>
<feature type="compositionally biased region" description="Basic residues" evidence="6">
    <location>
        <begin position="19"/>
        <end position="32"/>
    </location>
</feature>
<dbReference type="GO" id="GO:0006364">
    <property type="term" value="P:rRNA processing"/>
    <property type="evidence" value="ECO:0007669"/>
    <property type="project" value="TreeGrafter"/>
</dbReference>
<evidence type="ECO:0000313" key="7">
    <source>
        <dbReference type="EMBL" id="CAF0745882.1"/>
    </source>
</evidence>
<evidence type="ECO:0000256" key="5">
    <source>
        <dbReference type="PIRNR" id="PIRNR017302"/>
    </source>
</evidence>
<protein>
    <recommendedName>
        <fullName evidence="2 5">Ribosome biogenesis protein NOP53</fullName>
    </recommendedName>
</protein>
<accession>A0A813P6T0</accession>
<dbReference type="GO" id="GO:0005730">
    <property type="term" value="C:nucleolus"/>
    <property type="evidence" value="ECO:0007669"/>
    <property type="project" value="UniProtKB-SubCell"/>
</dbReference>
<reference evidence="7" key="1">
    <citation type="submission" date="2021-02" db="EMBL/GenBank/DDBJ databases">
        <authorList>
            <person name="Nowell W R."/>
        </authorList>
    </citation>
    <scope>NUCLEOTIDE SEQUENCE</scope>
    <source>
        <strain evidence="7">Ploen Becks lab</strain>
    </source>
</reference>
<dbReference type="PANTHER" id="PTHR14211:SF7">
    <property type="entry name" value="RIBOSOME BIOGENESIS PROTEIN NOP53"/>
    <property type="match status" value="1"/>
</dbReference>
<feature type="compositionally biased region" description="Basic and acidic residues" evidence="6">
    <location>
        <begin position="118"/>
        <end position="129"/>
    </location>
</feature>
<dbReference type="EMBL" id="CAJNOC010000328">
    <property type="protein sequence ID" value="CAF0745882.1"/>
    <property type="molecule type" value="Genomic_DNA"/>
</dbReference>
<feature type="region of interest" description="Disordered" evidence="6">
    <location>
        <begin position="310"/>
        <end position="365"/>
    </location>
</feature>
<evidence type="ECO:0000256" key="3">
    <source>
        <dbReference type="ARBA" id="ARBA00022517"/>
    </source>
</evidence>
<gene>
    <name evidence="7" type="ORF">OXX778_LOCUS3645</name>
</gene>
<dbReference type="GO" id="GO:0008097">
    <property type="term" value="F:5S rRNA binding"/>
    <property type="evidence" value="ECO:0007669"/>
    <property type="project" value="TreeGrafter"/>
</dbReference>
<feature type="region of interest" description="Disordered" evidence="6">
    <location>
        <begin position="104"/>
        <end position="135"/>
    </location>
</feature>
<evidence type="ECO:0000256" key="1">
    <source>
        <dbReference type="ARBA" id="ARBA00008838"/>
    </source>
</evidence>
<sequence>MLTLNLEDQLSKDNGESGKKKKQKLVKHRRKNWKKTDIAEVEQGIEDLRQQQRSGGVLSEKKDEDLFYIHKEKIPNEISEEEIQPRKKQRLSLEEKLSNLKCYKNLQPDPASYPAHIVNDKKKPDETSKRQQKLKERRTKLLSVKKRTQKLSKKDNEKENTVILNDIVKKKRKVKTVILRPDDRKNVILAADFERDIWNKNEEPVINEVNEYHLRGTKQLKVKRPENPILPKTALPKVELPHPGASYNPDYDDHQELLLKAHLIELEKLKQEQKEMKKFTNTVKKMSWDAIEKLWLEEMAVDSLFNQDNQEIDEDDNGGQVEADASNNSSKKSKKNDSKSKRKRKQLLDKIKLKQKENEKQQRVQQNEIYRLKSIKKEISDEEKKREEERLKNEIEEKHKELFMPKRLGPLKYEDPEIELKLSNEITGNLRNLKPEGNILLDRYKSLQKRNIIEPREKAKSQRKYWKKTFEKKNAYEKTHYIK</sequence>